<feature type="transmembrane region" description="Helical" evidence="8">
    <location>
        <begin position="239"/>
        <end position="260"/>
    </location>
</feature>
<evidence type="ECO:0000256" key="8">
    <source>
        <dbReference type="SAM" id="Phobius"/>
    </source>
</evidence>
<comment type="subcellular location">
    <subcellularLocation>
        <location evidence="1">Cell membrane</location>
        <topology evidence="1">Multi-pass membrane protein</topology>
    </subcellularLocation>
</comment>
<dbReference type="AlphaFoldDB" id="A0A8G2BF94"/>
<dbReference type="PANTHER" id="PTHR36838">
    <property type="entry name" value="AUXIN EFFLUX CARRIER FAMILY PROTEIN"/>
    <property type="match status" value="1"/>
</dbReference>
<reference evidence="9 10" key="1">
    <citation type="submission" date="2016-10" db="EMBL/GenBank/DDBJ databases">
        <authorList>
            <person name="Varghese N."/>
            <person name="Submissions S."/>
        </authorList>
    </citation>
    <scope>NUCLEOTIDE SEQUENCE [LARGE SCALE GENOMIC DNA]</scope>
    <source>
        <strain evidence="9 10">DSM 18839</strain>
    </source>
</reference>
<comment type="similarity">
    <text evidence="2">Belongs to the auxin efflux carrier (TC 2.A.69) family.</text>
</comment>
<dbReference type="InterPro" id="IPR038770">
    <property type="entry name" value="Na+/solute_symporter_sf"/>
</dbReference>
<keyword evidence="7 8" id="KW-0472">Membrane</keyword>
<sequence>MILLDLLALVSPVFACAAIGWVWRRMDRPFDSETVTGLTVNIGTPCIVFDTLTRLDVSLGDFGLMAAASLTAIAGFAVVGLIWLMIAGFSKAAFLPALMFPNCGNIGLPVCLFAFGEAGLASAVSFFAVMIVLQFTVGVAIAAGKASFRLLLTSPVAYALVLALLVMSFEITVPEPIAKTTQLLSGVTIPVMLIALGVSIAQLRISSLGESLAVAVTRMVMGFGIGTATAWAFDLPPVMAGVLIIQSSLPVAVFTYLFALRYGRSPETLAGAVVLSTLFSFVSLPLVLYLVMPGT</sequence>
<evidence type="ECO:0000256" key="5">
    <source>
        <dbReference type="ARBA" id="ARBA00022692"/>
    </source>
</evidence>
<dbReference type="PANTHER" id="PTHR36838:SF1">
    <property type="entry name" value="SLR1864 PROTEIN"/>
    <property type="match status" value="1"/>
</dbReference>
<keyword evidence="3" id="KW-0813">Transport</keyword>
<evidence type="ECO:0000256" key="7">
    <source>
        <dbReference type="ARBA" id="ARBA00023136"/>
    </source>
</evidence>
<keyword evidence="6 8" id="KW-1133">Transmembrane helix</keyword>
<feature type="transmembrane region" description="Helical" evidence="8">
    <location>
        <begin position="121"/>
        <end position="143"/>
    </location>
</feature>
<feature type="transmembrane region" description="Helical" evidence="8">
    <location>
        <begin position="272"/>
        <end position="292"/>
    </location>
</feature>
<evidence type="ECO:0000313" key="9">
    <source>
        <dbReference type="EMBL" id="SDF25498.1"/>
    </source>
</evidence>
<evidence type="ECO:0000256" key="2">
    <source>
        <dbReference type="ARBA" id="ARBA00010145"/>
    </source>
</evidence>
<accession>A0A8G2BF94</accession>
<protein>
    <recommendedName>
        <fullName evidence="11">AEC family transporter</fullName>
    </recommendedName>
</protein>
<feature type="transmembrane region" description="Helical" evidence="8">
    <location>
        <begin position="62"/>
        <end position="86"/>
    </location>
</feature>
<name>A0A8G2BF94_9PROT</name>
<feature type="transmembrane region" description="Helical" evidence="8">
    <location>
        <begin position="181"/>
        <end position="200"/>
    </location>
</feature>
<evidence type="ECO:0008006" key="11">
    <source>
        <dbReference type="Google" id="ProtNLM"/>
    </source>
</evidence>
<dbReference type="RefSeq" id="WP_093148278.1">
    <property type="nucleotide sequence ID" value="NZ_FNBW01000002.1"/>
</dbReference>
<dbReference type="OrthoDB" id="3238001at2"/>
<dbReference type="Proteomes" id="UP000198615">
    <property type="component" value="Unassembled WGS sequence"/>
</dbReference>
<dbReference type="GO" id="GO:0055085">
    <property type="term" value="P:transmembrane transport"/>
    <property type="evidence" value="ECO:0007669"/>
    <property type="project" value="InterPro"/>
</dbReference>
<keyword evidence="10" id="KW-1185">Reference proteome</keyword>
<evidence type="ECO:0000256" key="4">
    <source>
        <dbReference type="ARBA" id="ARBA00022475"/>
    </source>
</evidence>
<dbReference type="GO" id="GO:0005886">
    <property type="term" value="C:plasma membrane"/>
    <property type="evidence" value="ECO:0007669"/>
    <property type="project" value="UniProtKB-SubCell"/>
</dbReference>
<proteinExistence type="inferred from homology"/>
<feature type="transmembrane region" description="Helical" evidence="8">
    <location>
        <begin position="150"/>
        <end position="169"/>
    </location>
</feature>
<comment type="caution">
    <text evidence="9">The sequence shown here is derived from an EMBL/GenBank/DDBJ whole genome shotgun (WGS) entry which is preliminary data.</text>
</comment>
<dbReference type="EMBL" id="FNBW01000002">
    <property type="protein sequence ID" value="SDF25498.1"/>
    <property type="molecule type" value="Genomic_DNA"/>
</dbReference>
<feature type="transmembrane region" description="Helical" evidence="8">
    <location>
        <begin position="212"/>
        <end position="233"/>
    </location>
</feature>
<evidence type="ECO:0000256" key="1">
    <source>
        <dbReference type="ARBA" id="ARBA00004651"/>
    </source>
</evidence>
<keyword evidence="4" id="KW-1003">Cell membrane</keyword>
<dbReference type="Gene3D" id="1.20.1530.20">
    <property type="match status" value="1"/>
</dbReference>
<gene>
    <name evidence="9" type="ORF">SAMN05660686_00762</name>
</gene>
<evidence type="ECO:0000313" key="10">
    <source>
        <dbReference type="Proteomes" id="UP000198615"/>
    </source>
</evidence>
<organism evidence="9 10">
    <name type="scientific">Thalassobaculum litoreum DSM 18839</name>
    <dbReference type="NCBI Taxonomy" id="1123362"/>
    <lineage>
        <taxon>Bacteria</taxon>
        <taxon>Pseudomonadati</taxon>
        <taxon>Pseudomonadota</taxon>
        <taxon>Alphaproteobacteria</taxon>
        <taxon>Rhodospirillales</taxon>
        <taxon>Thalassobaculaceae</taxon>
        <taxon>Thalassobaculum</taxon>
    </lineage>
</organism>
<keyword evidence="5 8" id="KW-0812">Transmembrane</keyword>
<dbReference type="InterPro" id="IPR004776">
    <property type="entry name" value="Mem_transp_PIN-like"/>
</dbReference>
<evidence type="ECO:0000256" key="3">
    <source>
        <dbReference type="ARBA" id="ARBA00022448"/>
    </source>
</evidence>
<feature type="transmembrane region" description="Helical" evidence="8">
    <location>
        <begin position="93"/>
        <end position="115"/>
    </location>
</feature>
<evidence type="ECO:0000256" key="6">
    <source>
        <dbReference type="ARBA" id="ARBA00022989"/>
    </source>
</evidence>
<dbReference type="Pfam" id="PF03547">
    <property type="entry name" value="Mem_trans"/>
    <property type="match status" value="1"/>
</dbReference>